<proteinExistence type="predicted"/>
<evidence type="ECO:0000256" key="9">
    <source>
        <dbReference type="ARBA" id="ARBA00054567"/>
    </source>
</evidence>
<dbReference type="AlphaFoldDB" id="A0A484NC68"/>
<evidence type="ECO:0000313" key="12">
    <source>
        <dbReference type="Proteomes" id="UP000595140"/>
    </source>
</evidence>
<comment type="function">
    <text evidence="9">Modulates cell morphogenesis by regulating cell wall formation and assembly, and/or growth polarization.</text>
</comment>
<dbReference type="SUPFAM" id="SSF52058">
    <property type="entry name" value="L domain-like"/>
    <property type="match status" value="1"/>
</dbReference>
<dbReference type="FunFam" id="3.80.10.10:FF:000631">
    <property type="entry name" value="Leucine-rich repeat extensin-like protein 5"/>
    <property type="match status" value="1"/>
</dbReference>
<evidence type="ECO:0000256" key="4">
    <source>
        <dbReference type="ARBA" id="ARBA00022729"/>
    </source>
</evidence>
<dbReference type="PANTHER" id="PTHR32093:SF163">
    <property type="entry name" value="LEUCINE-RICH REPEAT EXTENSIN-LIKE PROTEIN 3"/>
    <property type="match status" value="1"/>
</dbReference>
<evidence type="ECO:0000256" key="7">
    <source>
        <dbReference type="ARBA" id="ARBA00023278"/>
    </source>
</evidence>
<dbReference type="Pfam" id="PF00560">
    <property type="entry name" value="LRR_1"/>
    <property type="match status" value="1"/>
</dbReference>
<feature type="chain" id="PRO_5019780732" description="Cell wall hydroxyproline-rich glycoprotein" evidence="10">
    <location>
        <begin position="27"/>
        <end position="515"/>
    </location>
</feature>
<dbReference type="InterPro" id="IPR032675">
    <property type="entry name" value="LRR_dom_sf"/>
</dbReference>
<dbReference type="Proteomes" id="UP000595140">
    <property type="component" value="Unassembled WGS sequence"/>
</dbReference>
<keyword evidence="2" id="KW-0134">Cell wall</keyword>
<evidence type="ECO:0000256" key="10">
    <source>
        <dbReference type="SAM" id="SignalP"/>
    </source>
</evidence>
<accession>A0A484NC68</accession>
<dbReference type="PANTHER" id="PTHR32093">
    <property type="entry name" value="LEUCINE-RICH REPEAT EXTENSIN-LIKE PROTEIN 3-RELATED"/>
    <property type="match status" value="1"/>
</dbReference>
<protein>
    <recommendedName>
        <fullName evidence="8">Cell wall hydroxyproline-rich glycoprotein</fullName>
    </recommendedName>
</protein>
<evidence type="ECO:0000256" key="3">
    <source>
        <dbReference type="ARBA" id="ARBA00022525"/>
    </source>
</evidence>
<feature type="signal peptide" evidence="10">
    <location>
        <begin position="1"/>
        <end position="26"/>
    </location>
</feature>
<sequence length="515" mass="57716">MKKCGVSSFFCFCFFLASATFAFSSAAGFSVSANGRLSDSEVQYIRRRQLLYYLDEFQDRGEKVTVDPSLVFENDRIRSAYIALQAWKQAMLSDPFNMTENWVGAGVCGYTGVYCANPPDNSTIRTVATIDLNHGDIAGYLPEELGLLTDLAVFHINSNRFCGTIPKKFKNLKLLFELDLSNNRFAGKFPYVVLSLPRLIYLDIRFNEFEGTVPSELFDKPLDAIFINDNRFSFELPDNFGNSPVSVIVVANNKFHGCLPASIGNMSDLNEIILMNNGLRSCFPPQIGRLKKVTVFDVSFNQLLASLPQQIGGMASLEQFNVGHNMLSGQIPQSICKLPRLENFTFSYNFFTGEPPACLSVPAFDDRRNCLPRRPFQRSPAQCNSLSKKIHCGAFKCHKNHTNNLLLLHPQISLRAHHLQPQYSKGLCLPLLGFHMLHLHLLPSIDSLQSFPLTSPRETKSVPTVKLDVIALSIFNVSCREYTSAHSFPSYADPLIWINHGSETKIKVEIDHVCG</sequence>
<name>A0A484NC68_9ASTE</name>
<evidence type="ECO:0000256" key="2">
    <source>
        <dbReference type="ARBA" id="ARBA00022512"/>
    </source>
</evidence>
<keyword evidence="5" id="KW-0677">Repeat</keyword>
<evidence type="ECO:0000256" key="6">
    <source>
        <dbReference type="ARBA" id="ARBA00023180"/>
    </source>
</evidence>
<evidence type="ECO:0000256" key="1">
    <source>
        <dbReference type="ARBA" id="ARBA00004191"/>
    </source>
</evidence>
<organism evidence="11 12">
    <name type="scientific">Cuscuta campestris</name>
    <dbReference type="NCBI Taxonomy" id="132261"/>
    <lineage>
        <taxon>Eukaryota</taxon>
        <taxon>Viridiplantae</taxon>
        <taxon>Streptophyta</taxon>
        <taxon>Embryophyta</taxon>
        <taxon>Tracheophyta</taxon>
        <taxon>Spermatophyta</taxon>
        <taxon>Magnoliopsida</taxon>
        <taxon>eudicotyledons</taxon>
        <taxon>Gunneridae</taxon>
        <taxon>Pentapetalae</taxon>
        <taxon>asterids</taxon>
        <taxon>lamiids</taxon>
        <taxon>Solanales</taxon>
        <taxon>Convolvulaceae</taxon>
        <taxon>Cuscuteae</taxon>
        <taxon>Cuscuta</taxon>
        <taxon>Cuscuta subgen. Grammica</taxon>
        <taxon>Cuscuta sect. Cleistogrammica</taxon>
    </lineage>
</organism>
<dbReference type="EMBL" id="OOIL02006592">
    <property type="protein sequence ID" value="VFQ98483.1"/>
    <property type="molecule type" value="Genomic_DNA"/>
</dbReference>
<dbReference type="InterPro" id="IPR051582">
    <property type="entry name" value="LRR_extensin-like_regulator"/>
</dbReference>
<evidence type="ECO:0000256" key="8">
    <source>
        <dbReference type="ARBA" id="ARBA00041871"/>
    </source>
</evidence>
<dbReference type="FunFam" id="3.80.10.10:FF:000224">
    <property type="entry name" value="Leucine-rich repeat extensin-like protein 1"/>
    <property type="match status" value="1"/>
</dbReference>
<comment type="subcellular location">
    <subcellularLocation>
        <location evidence="1">Secreted</location>
        <location evidence="1">Cell wall</location>
    </subcellularLocation>
</comment>
<keyword evidence="3" id="KW-0964">Secreted</keyword>
<dbReference type="Gene3D" id="3.80.10.10">
    <property type="entry name" value="Ribonuclease Inhibitor"/>
    <property type="match status" value="2"/>
</dbReference>
<gene>
    <name evidence="11" type="ORF">CCAM_LOCUS40259</name>
</gene>
<keyword evidence="4 10" id="KW-0732">Signal</keyword>
<keyword evidence="6" id="KW-0325">Glycoprotein</keyword>
<dbReference type="OrthoDB" id="676979at2759"/>
<evidence type="ECO:0000256" key="5">
    <source>
        <dbReference type="ARBA" id="ARBA00022737"/>
    </source>
</evidence>
<evidence type="ECO:0000313" key="11">
    <source>
        <dbReference type="EMBL" id="VFQ98483.1"/>
    </source>
</evidence>
<dbReference type="InterPro" id="IPR001611">
    <property type="entry name" value="Leu-rich_rpt"/>
</dbReference>
<keyword evidence="12" id="KW-1185">Reference proteome</keyword>
<reference evidence="11 12" key="1">
    <citation type="submission" date="2018-04" db="EMBL/GenBank/DDBJ databases">
        <authorList>
            <person name="Vogel A."/>
        </authorList>
    </citation>
    <scope>NUCLEOTIDE SEQUENCE [LARGE SCALE GENOMIC DNA]</scope>
</reference>
<keyword evidence="7" id="KW-0379">Hydroxylation</keyword>